<keyword evidence="2" id="KW-1133">Transmembrane helix</keyword>
<organism evidence="4 5">
    <name type="scientific">Clostridium pasteurianum BC1</name>
    <dbReference type="NCBI Taxonomy" id="86416"/>
    <lineage>
        <taxon>Bacteria</taxon>
        <taxon>Bacillati</taxon>
        <taxon>Bacillota</taxon>
        <taxon>Clostridia</taxon>
        <taxon>Eubacteriales</taxon>
        <taxon>Clostridiaceae</taxon>
        <taxon>Clostridium</taxon>
    </lineage>
</organism>
<protein>
    <recommendedName>
        <fullName evidence="3">Anti-sigma factor RsgI-like middle domain-containing protein</fullName>
    </recommendedName>
</protein>
<feature type="compositionally biased region" description="Polar residues" evidence="1">
    <location>
        <begin position="263"/>
        <end position="272"/>
    </location>
</feature>
<feature type="region of interest" description="Disordered" evidence="1">
    <location>
        <begin position="242"/>
        <end position="325"/>
    </location>
</feature>
<dbReference type="Proteomes" id="UP000013523">
    <property type="component" value="Chromosome"/>
</dbReference>
<name>R4KG23_CLOPA</name>
<dbReference type="AlphaFoldDB" id="R4KG23"/>
<feature type="compositionally biased region" description="Low complexity" evidence="1">
    <location>
        <begin position="242"/>
        <end position="251"/>
    </location>
</feature>
<evidence type="ECO:0000313" key="4">
    <source>
        <dbReference type="EMBL" id="AGK98550.1"/>
    </source>
</evidence>
<evidence type="ECO:0000313" key="5">
    <source>
        <dbReference type="Proteomes" id="UP000013523"/>
    </source>
</evidence>
<proteinExistence type="predicted"/>
<evidence type="ECO:0000256" key="2">
    <source>
        <dbReference type="SAM" id="Phobius"/>
    </source>
</evidence>
<evidence type="ECO:0000256" key="1">
    <source>
        <dbReference type="SAM" id="MobiDB-lite"/>
    </source>
</evidence>
<dbReference type="OrthoDB" id="9800626at2"/>
<dbReference type="PATRIC" id="fig|86416.3.peg.3776"/>
<feature type="compositionally biased region" description="Basic and acidic residues" evidence="1">
    <location>
        <begin position="286"/>
        <end position="295"/>
    </location>
</feature>
<feature type="domain" description="Anti-sigma factor RsgI-like middle" evidence="3">
    <location>
        <begin position="80"/>
        <end position="214"/>
    </location>
</feature>
<dbReference type="HOGENOM" id="CLU_059891_1_0_9"/>
<dbReference type="eggNOG" id="ENOG5032NCF">
    <property type="taxonomic scope" value="Bacteria"/>
</dbReference>
<gene>
    <name evidence="4" type="ORF">Clopa_3780</name>
</gene>
<dbReference type="EMBL" id="CP003261">
    <property type="protein sequence ID" value="AGK98550.1"/>
    <property type="molecule type" value="Genomic_DNA"/>
</dbReference>
<dbReference type="Pfam" id="PF23750">
    <property type="entry name" value="RsgI_M"/>
    <property type="match status" value="1"/>
</dbReference>
<keyword evidence="5" id="KW-1185">Reference proteome</keyword>
<reference evidence="4 5" key="1">
    <citation type="submission" date="2012-01" db="EMBL/GenBank/DDBJ databases">
        <title>Complete sequence of chromosome of Clostridium pasteurianum BC1.</title>
        <authorList>
            <consortium name="US DOE Joint Genome Institute"/>
            <person name="Lucas S."/>
            <person name="Han J."/>
            <person name="Lapidus A."/>
            <person name="Cheng J.-F."/>
            <person name="Goodwin L."/>
            <person name="Pitluck S."/>
            <person name="Peters L."/>
            <person name="Mikhailova N."/>
            <person name="Teshima H."/>
            <person name="Detter J.C."/>
            <person name="Han C."/>
            <person name="Tapia R."/>
            <person name="Land M."/>
            <person name="Hauser L."/>
            <person name="Kyrpides N."/>
            <person name="Ivanova N."/>
            <person name="Pagani I."/>
            <person name="Dunn J."/>
            <person name="Taghavi S."/>
            <person name="Francis A."/>
            <person name="van der Lelie D."/>
            <person name="Woyke T."/>
        </authorList>
    </citation>
    <scope>NUCLEOTIDE SEQUENCE [LARGE SCALE GENOMIC DNA]</scope>
    <source>
        <strain evidence="4 5">BC1</strain>
    </source>
</reference>
<feature type="compositionally biased region" description="Basic and acidic residues" evidence="1">
    <location>
        <begin position="305"/>
        <end position="316"/>
    </location>
</feature>
<evidence type="ECO:0000259" key="3">
    <source>
        <dbReference type="Pfam" id="PF23750"/>
    </source>
</evidence>
<sequence length="325" mass="35050">MITRFKSALDQIKVEDALISKTEVYLKDSLTKNRNSKINEFIKWRLVPLKKKLAIATCCLVVLLTLGVGSGVYSYYQTPVSYLSLDINPSVELGINTFGRVVKAEGYNNDGKNILNGINVKGSDITTAVDTLVTSAVKNGYIAKDGSTVISFTSETDDKNTATNLETEAETGANEALTTSGEKAEVLKDNVALARRDEARKLGITPGKLNLIQKLQKVDPTATVDQYKDAKVKDIMKAIQNNTDNGAVNNNDKGTVDNKDEGTVNNTDNGAVNNKDEDAVNNNDKGTVESKKQTIDKGNTVDTTKSVKNDNVDNGHGKGNNGKGK</sequence>
<dbReference type="InterPro" id="IPR055431">
    <property type="entry name" value="RsgI_M"/>
</dbReference>
<accession>R4KG23</accession>
<feature type="transmembrane region" description="Helical" evidence="2">
    <location>
        <begin position="53"/>
        <end position="76"/>
    </location>
</feature>
<keyword evidence="2" id="KW-0472">Membrane</keyword>
<dbReference type="STRING" id="86416.Clopa_3780"/>
<dbReference type="RefSeq" id="WP_015616832.1">
    <property type="nucleotide sequence ID" value="NC_021182.1"/>
</dbReference>
<dbReference type="KEGG" id="cpas:Clopa_3780"/>
<keyword evidence="2" id="KW-0812">Transmembrane</keyword>